<dbReference type="InterPro" id="IPR036956">
    <property type="entry name" value="Impact_N_sf"/>
</dbReference>
<proteinExistence type="predicted"/>
<protein>
    <submittedName>
        <fullName evidence="1">Uncharacterized protein</fullName>
    </submittedName>
</protein>
<accession>A0ABQ9FVI8</accession>
<feature type="non-terminal residue" evidence="1">
    <location>
        <position position="1"/>
    </location>
</feature>
<evidence type="ECO:0000313" key="1">
    <source>
        <dbReference type="EMBL" id="KAJ8321249.1"/>
    </source>
</evidence>
<reference evidence="1 2" key="1">
    <citation type="submission" date="2022-12" db="EMBL/GenBank/DDBJ databases">
        <title>Chromosome-level genome of Tegillarca granosa.</title>
        <authorList>
            <person name="Kim J."/>
        </authorList>
    </citation>
    <scope>NUCLEOTIDE SEQUENCE [LARGE SCALE GENOMIC DNA]</scope>
    <source>
        <strain evidence="1">Teg-2019</strain>
        <tissue evidence="1">Adductor muscle</tissue>
    </source>
</reference>
<dbReference type="Gene3D" id="3.30.230.30">
    <property type="entry name" value="Impact, N-terminal domain"/>
    <property type="match status" value="1"/>
</dbReference>
<organism evidence="1 2">
    <name type="scientific">Tegillarca granosa</name>
    <name type="common">Malaysian cockle</name>
    <name type="synonym">Anadara granosa</name>
    <dbReference type="NCBI Taxonomy" id="220873"/>
    <lineage>
        <taxon>Eukaryota</taxon>
        <taxon>Metazoa</taxon>
        <taxon>Spiralia</taxon>
        <taxon>Lophotrochozoa</taxon>
        <taxon>Mollusca</taxon>
        <taxon>Bivalvia</taxon>
        <taxon>Autobranchia</taxon>
        <taxon>Pteriomorphia</taxon>
        <taxon>Arcoida</taxon>
        <taxon>Arcoidea</taxon>
        <taxon>Arcidae</taxon>
        <taxon>Tegillarca</taxon>
    </lineage>
</organism>
<sequence>TNRNCREKKHLDDLQKQYKEHSVHTKIINDRLIFTTNGTIYEDKVKIPTAEEILLCDNIELKSLDDEVTETMEPITDDGNNIKSFFLYNDVRKFCKKVIHNPGYTRAKNKIVAYRFKDQAGKLHEGHGDDCEIDARRQITDNAIENMAVVITRFASERKLRPKRFGYIKDITLNLAHKLS</sequence>
<dbReference type="Proteomes" id="UP001217089">
    <property type="component" value="Unassembled WGS sequence"/>
</dbReference>
<gene>
    <name evidence="1" type="ORF">KUTeg_001200</name>
</gene>
<name>A0ABQ9FVI8_TEGGR</name>
<evidence type="ECO:0000313" key="2">
    <source>
        <dbReference type="Proteomes" id="UP001217089"/>
    </source>
</evidence>
<comment type="caution">
    <text evidence="1">The sequence shown here is derived from an EMBL/GenBank/DDBJ whole genome shotgun (WGS) entry which is preliminary data.</text>
</comment>
<dbReference type="EMBL" id="JARBDR010000109">
    <property type="protein sequence ID" value="KAJ8321249.1"/>
    <property type="molecule type" value="Genomic_DNA"/>
</dbReference>
<keyword evidence="2" id="KW-1185">Reference proteome</keyword>